<dbReference type="EC" id="3.1.21.10" evidence="13"/>
<comment type="function">
    <text evidence="13">The RuvA-RuvB-RuvC complex processes Holliday junction (HJ) DNA during genetic recombination and DNA repair. Endonuclease that resolves HJ intermediates. Cleaves cruciform DNA by making single-stranded nicks across the HJ at symmetrical positions within the homologous arms, yielding a 5'-phosphate and a 3'-hydroxyl group; requires a central core of homology in the junction. The consensus cleavage sequence is 5'-(A/T)TT(C/G)-3'. Cleavage occurs on the 3'-side of the TT dinucleotide at the point of strand exchange. HJ branch migration catalyzed by RuvA-RuvB allows RuvC to scan DNA until it finds its consensus sequence, where it cleaves and resolves the cruciform DNA.</text>
</comment>
<dbReference type="GO" id="GO:0000287">
    <property type="term" value="F:magnesium ion binding"/>
    <property type="evidence" value="ECO:0007669"/>
    <property type="project" value="UniProtKB-UniRule"/>
</dbReference>
<feature type="active site" evidence="13">
    <location>
        <position position="24"/>
    </location>
</feature>
<evidence type="ECO:0000256" key="11">
    <source>
        <dbReference type="ARBA" id="ARBA00023204"/>
    </source>
</evidence>
<feature type="active site" evidence="13">
    <location>
        <position position="85"/>
    </location>
</feature>
<evidence type="ECO:0000256" key="7">
    <source>
        <dbReference type="ARBA" id="ARBA00022801"/>
    </source>
</evidence>
<feature type="binding site" evidence="13">
    <location>
        <position position="158"/>
    </location>
    <ligand>
        <name>Mg(2+)</name>
        <dbReference type="ChEBI" id="CHEBI:18420"/>
        <label>1</label>
    </ligand>
</feature>
<evidence type="ECO:0000313" key="15">
    <source>
        <dbReference type="Proteomes" id="UP000228767"/>
    </source>
</evidence>
<dbReference type="Pfam" id="PF02075">
    <property type="entry name" value="RuvC"/>
    <property type="match status" value="1"/>
</dbReference>
<dbReference type="InterPro" id="IPR012337">
    <property type="entry name" value="RNaseH-like_sf"/>
</dbReference>
<dbReference type="Proteomes" id="UP000228767">
    <property type="component" value="Unassembled WGS sequence"/>
</dbReference>
<dbReference type="GO" id="GO:0008821">
    <property type="term" value="F:crossover junction DNA endonuclease activity"/>
    <property type="evidence" value="ECO:0007669"/>
    <property type="project" value="UniProtKB-UniRule"/>
</dbReference>
<evidence type="ECO:0000256" key="10">
    <source>
        <dbReference type="ARBA" id="ARBA00023172"/>
    </source>
</evidence>
<sequence>MSTKNHKPKTKNSPKSALRVLGLDPGYERLGVAILEALPNGKHQVIFSACWRTSSQMTFSERLLNLGIQLEALIAEYAPKFLAIEKLYFETNQKTAMHVSEARGMMLYVAARAGLTAHEYTPLEIKVAVTGYGKATKAQIIKMVPLLSSLPHKPKYDDEYDAIAVGLTFMARDGR</sequence>
<feature type="binding site" evidence="13">
    <location>
        <position position="24"/>
    </location>
    <ligand>
        <name>Mg(2+)</name>
        <dbReference type="ChEBI" id="CHEBI:18420"/>
        <label>1</label>
    </ligand>
</feature>
<comment type="cofactor">
    <cofactor evidence="13">
        <name>Mg(2+)</name>
        <dbReference type="ChEBI" id="CHEBI:18420"/>
    </cofactor>
    <text evidence="13">Binds 2 Mg(2+) ion per subunit.</text>
</comment>
<proteinExistence type="inferred from homology"/>
<dbReference type="Gene3D" id="3.30.420.10">
    <property type="entry name" value="Ribonuclease H-like superfamily/Ribonuclease H"/>
    <property type="match status" value="1"/>
</dbReference>
<dbReference type="CDD" id="cd16962">
    <property type="entry name" value="RuvC"/>
    <property type="match status" value="1"/>
</dbReference>
<keyword evidence="6 13" id="KW-0227">DNA damage</keyword>
<comment type="similarity">
    <text evidence="1 13">Belongs to the RuvC family.</text>
</comment>
<dbReference type="EMBL" id="PCYI01000025">
    <property type="protein sequence ID" value="PIR44627.1"/>
    <property type="molecule type" value="Genomic_DNA"/>
</dbReference>
<dbReference type="PRINTS" id="PR00696">
    <property type="entry name" value="RSOLVASERUVC"/>
</dbReference>
<dbReference type="GO" id="GO:0006281">
    <property type="term" value="P:DNA repair"/>
    <property type="evidence" value="ECO:0007669"/>
    <property type="project" value="UniProtKB-UniRule"/>
</dbReference>
<dbReference type="GO" id="GO:0005737">
    <property type="term" value="C:cytoplasm"/>
    <property type="evidence" value="ECO:0007669"/>
    <property type="project" value="UniProtKB-SubCell"/>
</dbReference>
<keyword evidence="10 13" id="KW-0233">DNA recombination</keyword>
<organism evidence="14 15">
    <name type="scientific">Candidatus Vogelbacteria bacterium CG10_big_fil_rev_8_21_14_0_10_51_16</name>
    <dbReference type="NCBI Taxonomy" id="1975045"/>
    <lineage>
        <taxon>Bacteria</taxon>
        <taxon>Candidatus Vogeliibacteriota</taxon>
    </lineage>
</organism>
<keyword evidence="4 13" id="KW-0479">Metal-binding</keyword>
<feature type="active site" evidence="13">
    <location>
        <position position="158"/>
    </location>
</feature>
<keyword evidence="9 13" id="KW-0238">DNA-binding</keyword>
<evidence type="ECO:0000256" key="12">
    <source>
        <dbReference type="ARBA" id="ARBA00029354"/>
    </source>
</evidence>
<name>A0A2H0RDS7_9BACT</name>
<keyword evidence="3 13" id="KW-0540">Nuclease</keyword>
<evidence type="ECO:0000313" key="14">
    <source>
        <dbReference type="EMBL" id="PIR44627.1"/>
    </source>
</evidence>
<evidence type="ECO:0000256" key="6">
    <source>
        <dbReference type="ARBA" id="ARBA00022763"/>
    </source>
</evidence>
<dbReference type="PANTHER" id="PTHR30194:SF3">
    <property type="entry name" value="CROSSOVER JUNCTION ENDODEOXYRIBONUCLEASE RUVC"/>
    <property type="match status" value="1"/>
</dbReference>
<comment type="subunit">
    <text evidence="13">Homodimer which binds Holliday junction (HJ) DNA. The HJ becomes 2-fold symmetrical on binding to RuvC with unstacked arms; it has a different conformation from HJ DNA in complex with RuvA. In the full resolvosome a probable DNA-RuvA(4)-RuvB(12)-RuvC(2) complex forms which resolves the HJ.</text>
</comment>
<feature type="binding site" evidence="13">
    <location>
        <position position="85"/>
    </location>
    <ligand>
        <name>Mg(2+)</name>
        <dbReference type="ChEBI" id="CHEBI:18420"/>
        <label>2</label>
    </ligand>
</feature>
<dbReference type="GO" id="GO:0006310">
    <property type="term" value="P:DNA recombination"/>
    <property type="evidence" value="ECO:0007669"/>
    <property type="project" value="UniProtKB-UniRule"/>
</dbReference>
<dbReference type="HAMAP" id="MF_00034">
    <property type="entry name" value="RuvC"/>
    <property type="match status" value="1"/>
</dbReference>
<evidence type="ECO:0000256" key="13">
    <source>
        <dbReference type="HAMAP-Rule" id="MF_00034"/>
    </source>
</evidence>
<dbReference type="GO" id="GO:0003677">
    <property type="term" value="F:DNA binding"/>
    <property type="evidence" value="ECO:0007669"/>
    <property type="project" value="UniProtKB-KW"/>
</dbReference>
<evidence type="ECO:0000256" key="4">
    <source>
        <dbReference type="ARBA" id="ARBA00022723"/>
    </source>
</evidence>
<comment type="subcellular location">
    <subcellularLocation>
        <location evidence="13">Cytoplasm</location>
    </subcellularLocation>
</comment>
<dbReference type="FunFam" id="3.30.420.10:FF:000002">
    <property type="entry name" value="Crossover junction endodeoxyribonuclease RuvC"/>
    <property type="match status" value="1"/>
</dbReference>
<gene>
    <name evidence="13" type="primary">ruvC</name>
    <name evidence="14" type="ORF">COV10_03945</name>
</gene>
<dbReference type="SUPFAM" id="SSF53098">
    <property type="entry name" value="Ribonuclease H-like"/>
    <property type="match status" value="1"/>
</dbReference>
<evidence type="ECO:0000256" key="5">
    <source>
        <dbReference type="ARBA" id="ARBA00022759"/>
    </source>
</evidence>
<keyword evidence="2 13" id="KW-0963">Cytoplasm</keyword>
<keyword evidence="7 13" id="KW-0378">Hydrolase</keyword>
<evidence type="ECO:0000256" key="3">
    <source>
        <dbReference type="ARBA" id="ARBA00022722"/>
    </source>
</evidence>
<dbReference type="PANTHER" id="PTHR30194">
    <property type="entry name" value="CROSSOVER JUNCTION ENDODEOXYRIBONUCLEASE RUVC"/>
    <property type="match status" value="1"/>
</dbReference>
<dbReference type="InterPro" id="IPR002176">
    <property type="entry name" value="X-over_junc_endoDNase_RuvC"/>
</dbReference>
<evidence type="ECO:0000256" key="2">
    <source>
        <dbReference type="ARBA" id="ARBA00022490"/>
    </source>
</evidence>
<reference evidence="14 15" key="1">
    <citation type="submission" date="2017-09" db="EMBL/GenBank/DDBJ databases">
        <title>Depth-based differentiation of microbial function through sediment-hosted aquifers and enrichment of novel symbionts in the deep terrestrial subsurface.</title>
        <authorList>
            <person name="Probst A.J."/>
            <person name="Ladd B."/>
            <person name="Jarett J.K."/>
            <person name="Geller-Mcgrath D.E."/>
            <person name="Sieber C.M."/>
            <person name="Emerson J.B."/>
            <person name="Anantharaman K."/>
            <person name="Thomas B.C."/>
            <person name="Malmstrom R."/>
            <person name="Stieglmeier M."/>
            <person name="Klingl A."/>
            <person name="Woyke T."/>
            <person name="Ryan C.M."/>
            <person name="Banfield J.F."/>
        </authorList>
    </citation>
    <scope>NUCLEOTIDE SEQUENCE [LARGE SCALE GENOMIC DNA]</scope>
    <source>
        <strain evidence="14">CG10_big_fil_rev_8_21_14_0_10_51_16</strain>
    </source>
</reference>
<keyword evidence="11 13" id="KW-0234">DNA repair</keyword>
<evidence type="ECO:0000256" key="8">
    <source>
        <dbReference type="ARBA" id="ARBA00022842"/>
    </source>
</evidence>
<accession>A0A2H0RDS7</accession>
<evidence type="ECO:0000256" key="9">
    <source>
        <dbReference type="ARBA" id="ARBA00023125"/>
    </source>
</evidence>
<keyword evidence="5 13" id="KW-0255">Endonuclease</keyword>
<evidence type="ECO:0000256" key="1">
    <source>
        <dbReference type="ARBA" id="ARBA00009518"/>
    </source>
</evidence>
<keyword evidence="8 13" id="KW-0460">Magnesium</keyword>
<dbReference type="AlphaFoldDB" id="A0A2H0RDS7"/>
<comment type="catalytic activity">
    <reaction evidence="12 13">
        <text>Endonucleolytic cleavage at a junction such as a reciprocal single-stranded crossover between two homologous DNA duplexes (Holliday junction).</text>
        <dbReference type="EC" id="3.1.21.10"/>
    </reaction>
</comment>
<protein>
    <recommendedName>
        <fullName evidence="13">Crossover junction endodeoxyribonuclease RuvC</fullName>
        <ecNumber evidence="13">3.1.21.10</ecNumber>
    </recommendedName>
    <alternativeName>
        <fullName evidence="13">Holliday junction nuclease RuvC</fullName>
    </alternativeName>
    <alternativeName>
        <fullName evidence="13">Holliday junction resolvase RuvC</fullName>
    </alternativeName>
</protein>
<comment type="caution">
    <text evidence="14">The sequence shown here is derived from an EMBL/GenBank/DDBJ whole genome shotgun (WGS) entry which is preliminary data.</text>
</comment>
<dbReference type="InterPro" id="IPR036397">
    <property type="entry name" value="RNaseH_sf"/>
</dbReference>
<dbReference type="GO" id="GO:0048476">
    <property type="term" value="C:Holliday junction resolvase complex"/>
    <property type="evidence" value="ECO:0007669"/>
    <property type="project" value="UniProtKB-UniRule"/>
</dbReference>